<dbReference type="Proteomes" id="UP000786811">
    <property type="component" value="Unassembled WGS sequence"/>
</dbReference>
<evidence type="ECO:0000313" key="4">
    <source>
        <dbReference type="Proteomes" id="UP000786811"/>
    </source>
</evidence>
<gene>
    <name evidence="3" type="ORF">HICCMSTLAB_LOCUS2278</name>
</gene>
<evidence type="ECO:0000256" key="2">
    <source>
        <dbReference type="SAM" id="SignalP"/>
    </source>
</evidence>
<proteinExistence type="predicted"/>
<comment type="caution">
    <text evidence="3">The sequence shown here is derived from an EMBL/GenBank/DDBJ whole genome shotgun (WGS) entry which is preliminary data.</text>
</comment>
<dbReference type="EMBL" id="CAJNRD030001117">
    <property type="protein sequence ID" value="CAG5076788.1"/>
    <property type="molecule type" value="Genomic_DNA"/>
</dbReference>
<dbReference type="PANTHER" id="PTHR47890">
    <property type="entry name" value="LD24308P"/>
    <property type="match status" value="1"/>
</dbReference>
<accession>A0A8J2EI86</accession>
<feature type="region of interest" description="Disordered" evidence="1">
    <location>
        <begin position="578"/>
        <end position="597"/>
    </location>
</feature>
<organism evidence="3 4">
    <name type="scientific">Cotesia congregata</name>
    <name type="common">Parasitoid wasp</name>
    <name type="synonym">Apanteles congregatus</name>
    <dbReference type="NCBI Taxonomy" id="51543"/>
    <lineage>
        <taxon>Eukaryota</taxon>
        <taxon>Metazoa</taxon>
        <taxon>Ecdysozoa</taxon>
        <taxon>Arthropoda</taxon>
        <taxon>Hexapoda</taxon>
        <taxon>Insecta</taxon>
        <taxon>Pterygota</taxon>
        <taxon>Neoptera</taxon>
        <taxon>Endopterygota</taxon>
        <taxon>Hymenoptera</taxon>
        <taxon>Apocrita</taxon>
        <taxon>Ichneumonoidea</taxon>
        <taxon>Braconidae</taxon>
        <taxon>Microgastrinae</taxon>
        <taxon>Cotesia</taxon>
    </lineage>
</organism>
<protein>
    <submittedName>
        <fullName evidence="3">Uncharacterized protein</fullName>
    </submittedName>
</protein>
<sequence>MKLQFYSFSILILVNNVLPLSIPIFSDIQDIISLCHDVADISSGKVPFFNTGADTTTAKLDGLSDQISQLTHAINVKMDRLMTAVLKNVPKTVQFNSIMNKFIGHVSRIDDLFDDYEYYVREKGKFDSYTIDDFCKVTTSHRYGDVQDTLRQMYHLLVPGQLNQEHQSLLELMVFVLSTGEIADKCNQVKVPQQQLYDLYEIVVLAEVKSFVMASYSYGLLSIYKNVTFEHELDKAVKQVIMRCQNYLTFTTGALKRLSRELFLCDPPKHIEGETYFKINALRRVLAHESMLSESTSCSATCGDVDTKKYYRSYKYNGDYQRVEWTPNNFCRGRMSACQDLGDSEVCEQPTNPDSWYSWIKSDVGTFGEKDSCSGRTNKDLYTTYPGFYKCTSCFCLCSEENAESTATRTFSLRPQMADIKKNMVVTGLKWELQDNVVHIQIQQSKMLASSAIQVNSTSLVELEKFVYMDNTTGGAFYIQNGNRSISLMEGIDYSWIRNGQRDINLDNLYIQEPGWCITGLKLGKDSNNVKAVQLEAHITPFNFSNGLLIPSNAKPSKWITYKDMPNHALERTEIDVGGRDVPTKHENSKSSEDSDATYFAPTDKWRDVAQHTLPYFDKRLVTGDPPVPVAGAAIYLLYSEESGGMLGCKINSLDLVQYLNKTMVEKNMIADNSTEAAI</sequence>
<feature type="signal peptide" evidence="2">
    <location>
        <begin position="1"/>
        <end position="19"/>
    </location>
</feature>
<evidence type="ECO:0000256" key="1">
    <source>
        <dbReference type="SAM" id="MobiDB-lite"/>
    </source>
</evidence>
<keyword evidence="2" id="KW-0732">Signal</keyword>
<name>A0A8J2EI86_COTCN</name>
<reference evidence="3" key="1">
    <citation type="submission" date="2021-04" db="EMBL/GenBank/DDBJ databases">
        <authorList>
            <person name="Chebbi M.A.C M."/>
        </authorList>
    </citation>
    <scope>NUCLEOTIDE SEQUENCE</scope>
</reference>
<dbReference type="InterPro" id="IPR032062">
    <property type="entry name" value="DUF4803"/>
</dbReference>
<feature type="compositionally biased region" description="Basic and acidic residues" evidence="1">
    <location>
        <begin position="578"/>
        <end position="593"/>
    </location>
</feature>
<dbReference type="PANTHER" id="PTHR47890:SF1">
    <property type="entry name" value="LD24308P"/>
    <property type="match status" value="1"/>
</dbReference>
<evidence type="ECO:0000313" key="3">
    <source>
        <dbReference type="EMBL" id="CAG5076788.1"/>
    </source>
</evidence>
<dbReference type="AlphaFoldDB" id="A0A8J2EI86"/>
<dbReference type="Pfam" id="PF16061">
    <property type="entry name" value="DUF4803"/>
    <property type="match status" value="1"/>
</dbReference>
<keyword evidence="4" id="KW-1185">Reference proteome</keyword>
<feature type="chain" id="PRO_5035297059" evidence="2">
    <location>
        <begin position="20"/>
        <end position="679"/>
    </location>
</feature>
<dbReference type="OrthoDB" id="7650325at2759"/>